<sequence>MSWSEFRARRQVLEDVLSRAETDPMVVRRLADVPGARRHFSSPDEILLALQHRWSEHLAALLDQAVEDGTAPRDAWLHLAAEQPALRAALDAGAEVSAALRRQQAGEQAMADAHLTGRATAAVRA</sequence>
<evidence type="ECO:0000313" key="2">
    <source>
        <dbReference type="Proteomes" id="UP001597286"/>
    </source>
</evidence>
<evidence type="ECO:0000313" key="1">
    <source>
        <dbReference type="EMBL" id="MFD1810943.1"/>
    </source>
</evidence>
<dbReference type="EMBL" id="JBHUFB010000002">
    <property type="protein sequence ID" value="MFD1810943.1"/>
    <property type="molecule type" value="Genomic_DNA"/>
</dbReference>
<organism evidence="1 2">
    <name type="scientific">Rhodococcus gannanensis</name>
    <dbReference type="NCBI Taxonomy" id="1960308"/>
    <lineage>
        <taxon>Bacteria</taxon>
        <taxon>Bacillati</taxon>
        <taxon>Actinomycetota</taxon>
        <taxon>Actinomycetes</taxon>
        <taxon>Mycobacteriales</taxon>
        <taxon>Nocardiaceae</taxon>
        <taxon>Rhodococcus</taxon>
    </lineage>
</organism>
<keyword evidence="2" id="KW-1185">Reference proteome</keyword>
<proteinExistence type="predicted"/>
<comment type="caution">
    <text evidence="1">The sequence shown here is derived from an EMBL/GenBank/DDBJ whole genome shotgun (WGS) entry which is preliminary data.</text>
</comment>
<name>A0ABW4NZ12_9NOCA</name>
<reference evidence="2" key="1">
    <citation type="journal article" date="2019" name="Int. J. Syst. Evol. Microbiol.">
        <title>The Global Catalogue of Microorganisms (GCM) 10K type strain sequencing project: providing services to taxonomists for standard genome sequencing and annotation.</title>
        <authorList>
            <consortium name="The Broad Institute Genomics Platform"/>
            <consortium name="The Broad Institute Genome Sequencing Center for Infectious Disease"/>
            <person name="Wu L."/>
            <person name="Ma J."/>
        </authorList>
    </citation>
    <scope>NUCLEOTIDE SEQUENCE [LARGE SCALE GENOMIC DNA]</scope>
    <source>
        <strain evidence="2">DT72</strain>
    </source>
</reference>
<accession>A0ABW4NZ12</accession>
<protein>
    <submittedName>
        <fullName evidence="1">Uncharacterized protein</fullName>
    </submittedName>
</protein>
<gene>
    <name evidence="1" type="ORF">ACFSJG_01845</name>
</gene>
<dbReference type="Proteomes" id="UP001597286">
    <property type="component" value="Unassembled WGS sequence"/>
</dbReference>
<dbReference type="RefSeq" id="WP_378483494.1">
    <property type="nucleotide sequence ID" value="NZ_JBHUFB010000002.1"/>
</dbReference>